<dbReference type="PANTHER" id="PTHR12110:SF21">
    <property type="entry name" value="XYLOSE ISOMERASE-LIKE TIM BARREL DOMAIN-CONTAINING PROTEIN"/>
    <property type="match status" value="1"/>
</dbReference>
<dbReference type="Pfam" id="PF01261">
    <property type="entry name" value="AP_endonuc_2"/>
    <property type="match status" value="1"/>
</dbReference>
<keyword evidence="3" id="KW-1185">Reference proteome</keyword>
<gene>
    <name evidence="2" type="ORF">ACFSJH_14535</name>
</gene>
<dbReference type="InterPro" id="IPR050312">
    <property type="entry name" value="IolE/XylAMocC-like"/>
</dbReference>
<organism evidence="2 3">
    <name type="scientific">Paenibacillus yanchengensis</name>
    <dbReference type="NCBI Taxonomy" id="2035833"/>
    <lineage>
        <taxon>Bacteria</taxon>
        <taxon>Bacillati</taxon>
        <taxon>Bacillota</taxon>
        <taxon>Bacilli</taxon>
        <taxon>Bacillales</taxon>
        <taxon>Paenibacillaceae</taxon>
        <taxon>Paenibacillus</taxon>
    </lineage>
</organism>
<dbReference type="RefSeq" id="WP_377773622.1">
    <property type="nucleotide sequence ID" value="NZ_JBHUHO010000033.1"/>
</dbReference>
<dbReference type="EMBL" id="JBHUHO010000033">
    <property type="protein sequence ID" value="MFD2116943.1"/>
    <property type="molecule type" value="Genomic_DNA"/>
</dbReference>
<sequence length="323" mass="35704">MKLGVFSVLFAEKSLEETLSYIASKGLEAIELGTGGFPGNAHCNPDELLADNGKLKAFKQTIESSGIMISALSCHANPLHPQKAISSVQDAELRKTIELANRLEVPVVNTFSGCPGDHEDAKYPNWPVAPWPNDFQEILKWQWEEKVIPYWTEVGGIATNAGVNIGLELHGGFSVHSPATLLRLREAVGGNVIGANLDPSHMWWQGIDPVQAVHILGRAGAIHHFHAKDTTIDPINVNHHGVTDMQSYALMLDRAWQFRTVGYGHDMKTWADIISALRLVGYDYVVSIEHEDGLMSVDEGFTKAVENLQQVLIREPLGEMWWV</sequence>
<feature type="domain" description="Xylose isomerase-like TIM barrel" evidence="1">
    <location>
        <begin position="21"/>
        <end position="297"/>
    </location>
</feature>
<proteinExistence type="predicted"/>
<protein>
    <submittedName>
        <fullName evidence="2">Sugar phosphate isomerase/epimerase family protein</fullName>
    </submittedName>
</protein>
<evidence type="ECO:0000313" key="2">
    <source>
        <dbReference type="EMBL" id="MFD2116943.1"/>
    </source>
</evidence>
<evidence type="ECO:0000259" key="1">
    <source>
        <dbReference type="Pfam" id="PF01261"/>
    </source>
</evidence>
<dbReference type="PANTHER" id="PTHR12110">
    <property type="entry name" value="HYDROXYPYRUVATE ISOMERASE"/>
    <property type="match status" value="1"/>
</dbReference>
<dbReference type="GO" id="GO:0016853">
    <property type="term" value="F:isomerase activity"/>
    <property type="evidence" value="ECO:0007669"/>
    <property type="project" value="UniProtKB-KW"/>
</dbReference>
<evidence type="ECO:0000313" key="3">
    <source>
        <dbReference type="Proteomes" id="UP001597362"/>
    </source>
</evidence>
<dbReference type="Gene3D" id="3.20.20.150">
    <property type="entry name" value="Divalent-metal-dependent TIM barrel enzymes"/>
    <property type="match status" value="1"/>
</dbReference>
<dbReference type="InterPro" id="IPR036237">
    <property type="entry name" value="Xyl_isomerase-like_sf"/>
</dbReference>
<keyword evidence="2" id="KW-0413">Isomerase</keyword>
<dbReference type="Proteomes" id="UP001597362">
    <property type="component" value="Unassembled WGS sequence"/>
</dbReference>
<dbReference type="InterPro" id="IPR013022">
    <property type="entry name" value="Xyl_isomerase-like_TIM-brl"/>
</dbReference>
<comment type="caution">
    <text evidence="2">The sequence shown here is derived from an EMBL/GenBank/DDBJ whole genome shotgun (WGS) entry which is preliminary data.</text>
</comment>
<accession>A0ABW4YMQ9</accession>
<reference evidence="3" key="1">
    <citation type="journal article" date="2019" name="Int. J. Syst. Evol. Microbiol.">
        <title>The Global Catalogue of Microorganisms (GCM) 10K type strain sequencing project: providing services to taxonomists for standard genome sequencing and annotation.</title>
        <authorList>
            <consortium name="The Broad Institute Genomics Platform"/>
            <consortium name="The Broad Institute Genome Sequencing Center for Infectious Disease"/>
            <person name="Wu L."/>
            <person name="Ma J."/>
        </authorList>
    </citation>
    <scope>NUCLEOTIDE SEQUENCE [LARGE SCALE GENOMIC DNA]</scope>
    <source>
        <strain evidence="3">GH52</strain>
    </source>
</reference>
<dbReference type="SUPFAM" id="SSF51658">
    <property type="entry name" value="Xylose isomerase-like"/>
    <property type="match status" value="1"/>
</dbReference>
<name>A0ABW4YMQ9_9BACL</name>